<dbReference type="Proteomes" id="UP000028123">
    <property type="component" value="Unassembled WGS sequence"/>
</dbReference>
<dbReference type="InterPro" id="IPR050103">
    <property type="entry name" value="Class-III_PLP-dep_AT"/>
</dbReference>
<dbReference type="EMBL" id="JNVM01000011">
    <property type="protein sequence ID" value="KEQ25298.1"/>
    <property type="molecule type" value="Genomic_DNA"/>
</dbReference>
<evidence type="ECO:0000256" key="3">
    <source>
        <dbReference type="ARBA" id="ARBA00022679"/>
    </source>
</evidence>
<dbReference type="GO" id="GO:0042802">
    <property type="term" value="F:identical protein binding"/>
    <property type="evidence" value="ECO:0007669"/>
    <property type="project" value="TreeGrafter"/>
</dbReference>
<dbReference type="PIRSF" id="PIRSF000521">
    <property type="entry name" value="Transaminase_4ab_Lys_Orn"/>
    <property type="match status" value="1"/>
</dbReference>
<dbReference type="InterPro" id="IPR015422">
    <property type="entry name" value="PyrdxlP-dep_Trfase_small"/>
</dbReference>
<evidence type="ECO:0000256" key="4">
    <source>
        <dbReference type="ARBA" id="ARBA00022898"/>
    </source>
</evidence>
<dbReference type="OrthoDB" id="9807885at2"/>
<name>A0A081P3M5_9BACL</name>
<dbReference type="EC" id="2.6.1.11" evidence="5"/>
<dbReference type="GO" id="GO:0006526">
    <property type="term" value="P:L-arginine biosynthetic process"/>
    <property type="evidence" value="ECO:0007669"/>
    <property type="project" value="UniProtKB-UniRule"/>
</dbReference>
<dbReference type="SUPFAM" id="SSF53383">
    <property type="entry name" value="PLP-dependent transferases"/>
    <property type="match status" value="1"/>
</dbReference>
<dbReference type="Pfam" id="PF00202">
    <property type="entry name" value="Aminotran_3"/>
    <property type="match status" value="1"/>
</dbReference>
<evidence type="ECO:0000256" key="5">
    <source>
        <dbReference type="HAMAP-Rule" id="MF_01107"/>
    </source>
</evidence>
<evidence type="ECO:0000256" key="1">
    <source>
        <dbReference type="ARBA" id="ARBA00022576"/>
    </source>
</evidence>
<comment type="subunit">
    <text evidence="5">Homodimer.</text>
</comment>
<comment type="subcellular location">
    <subcellularLocation>
        <location evidence="5">Cytoplasm</location>
    </subcellularLocation>
</comment>
<dbReference type="NCBIfam" id="NF002797">
    <property type="entry name" value="PRK02936.1"/>
    <property type="match status" value="1"/>
</dbReference>
<accession>A0A081P3M5</accession>
<keyword evidence="5" id="KW-0055">Arginine biosynthesis</keyword>
<dbReference type="NCBIfam" id="TIGR00707">
    <property type="entry name" value="argD"/>
    <property type="match status" value="1"/>
</dbReference>
<keyword evidence="7" id="KW-1185">Reference proteome</keyword>
<comment type="similarity">
    <text evidence="5">Belongs to the class-III pyridoxal-phosphate-dependent aminotransferase family. ArgD subfamily.</text>
</comment>
<feature type="binding site" evidence="5">
    <location>
        <position position="136"/>
    </location>
    <ligand>
        <name>N(2)-acetyl-L-ornithine</name>
        <dbReference type="ChEBI" id="CHEBI:57805"/>
    </ligand>
</feature>
<dbReference type="HAMAP" id="MF_01107">
    <property type="entry name" value="ArgD_aminotrans_3"/>
    <property type="match status" value="1"/>
</dbReference>
<organism evidence="6 7">
    <name type="scientific">Paenibacillus tyrfis</name>
    <dbReference type="NCBI Taxonomy" id="1501230"/>
    <lineage>
        <taxon>Bacteria</taxon>
        <taxon>Bacillati</taxon>
        <taxon>Bacillota</taxon>
        <taxon>Bacilli</taxon>
        <taxon>Bacillales</taxon>
        <taxon>Paenibacillaceae</taxon>
        <taxon>Paenibacillus</taxon>
    </lineage>
</organism>
<keyword evidence="2 5" id="KW-0028">Amino-acid biosynthesis</keyword>
<dbReference type="Gene3D" id="3.90.1150.10">
    <property type="entry name" value="Aspartate Aminotransferase, domain 1"/>
    <property type="match status" value="1"/>
</dbReference>
<comment type="caution">
    <text evidence="6">The sequence shown here is derived from an EMBL/GenBank/DDBJ whole genome shotgun (WGS) entry which is preliminary data.</text>
</comment>
<dbReference type="GO" id="GO:0005737">
    <property type="term" value="C:cytoplasm"/>
    <property type="evidence" value="ECO:0007669"/>
    <property type="project" value="UniProtKB-SubCell"/>
</dbReference>
<dbReference type="InterPro" id="IPR005814">
    <property type="entry name" value="Aminotrans_3"/>
</dbReference>
<proteinExistence type="inferred from homology"/>
<evidence type="ECO:0000313" key="6">
    <source>
        <dbReference type="EMBL" id="KEQ25298.1"/>
    </source>
</evidence>
<gene>
    <name evidence="5" type="primary">argD</name>
    <name evidence="6" type="ORF">ET33_04375</name>
</gene>
<keyword evidence="3 5" id="KW-0808">Transferase</keyword>
<comment type="catalytic activity">
    <reaction evidence="5">
        <text>N(2)-acetyl-L-ornithine + 2-oxoglutarate = N-acetyl-L-glutamate 5-semialdehyde + L-glutamate</text>
        <dbReference type="Rhea" id="RHEA:18049"/>
        <dbReference type="ChEBI" id="CHEBI:16810"/>
        <dbReference type="ChEBI" id="CHEBI:29123"/>
        <dbReference type="ChEBI" id="CHEBI:29985"/>
        <dbReference type="ChEBI" id="CHEBI:57805"/>
        <dbReference type="EC" id="2.6.1.11"/>
    </reaction>
</comment>
<feature type="binding site" evidence="5">
    <location>
        <position position="276"/>
    </location>
    <ligand>
        <name>pyridoxal 5'-phosphate</name>
        <dbReference type="ChEBI" id="CHEBI:597326"/>
    </ligand>
</feature>
<comment type="miscellaneous">
    <text evidence="5">May also have succinyldiaminopimelate aminotransferase activity, thus carrying out the corresponding step in lysine biosynthesis.</text>
</comment>
<feature type="binding site" evidence="5">
    <location>
        <position position="275"/>
    </location>
    <ligand>
        <name>N(2)-acetyl-L-ornithine</name>
        <dbReference type="ChEBI" id="CHEBI:57805"/>
    </ligand>
</feature>
<dbReference type="PROSITE" id="PS00600">
    <property type="entry name" value="AA_TRANSFER_CLASS_3"/>
    <property type="match status" value="1"/>
</dbReference>
<keyword evidence="1 5" id="KW-0032">Aminotransferase</keyword>
<comment type="cofactor">
    <cofactor evidence="5">
        <name>pyridoxal 5'-phosphate</name>
        <dbReference type="ChEBI" id="CHEBI:597326"/>
    </cofactor>
    <text evidence="5">Binds 1 pyridoxal phosphate per subunit.</text>
</comment>
<dbReference type="Gene3D" id="3.40.640.10">
    <property type="entry name" value="Type I PLP-dependent aspartate aminotransferase-like (Major domain)"/>
    <property type="match status" value="1"/>
</dbReference>
<evidence type="ECO:0000313" key="7">
    <source>
        <dbReference type="Proteomes" id="UP000028123"/>
    </source>
</evidence>
<protein>
    <recommendedName>
        <fullName evidence="5">Acetylornithine aminotransferase</fullName>
        <shortName evidence="5">ACOAT</shortName>
        <ecNumber evidence="5">2.6.1.11</ecNumber>
    </recommendedName>
</protein>
<keyword evidence="5" id="KW-0963">Cytoplasm</keyword>
<dbReference type="InterPro" id="IPR049704">
    <property type="entry name" value="Aminotrans_3_PPA_site"/>
</dbReference>
<feature type="binding site" evidence="5">
    <location>
        <begin position="99"/>
        <end position="100"/>
    </location>
    <ligand>
        <name>pyridoxal 5'-phosphate</name>
        <dbReference type="ChEBI" id="CHEBI:597326"/>
    </ligand>
</feature>
<dbReference type="GO" id="GO:0030170">
    <property type="term" value="F:pyridoxal phosphate binding"/>
    <property type="evidence" value="ECO:0007669"/>
    <property type="project" value="InterPro"/>
</dbReference>
<dbReference type="AlphaFoldDB" id="A0A081P3M5"/>
<dbReference type="FunFam" id="3.40.640.10:FF:000004">
    <property type="entry name" value="Acetylornithine aminotransferase"/>
    <property type="match status" value="1"/>
</dbReference>
<dbReference type="PANTHER" id="PTHR11986">
    <property type="entry name" value="AMINOTRANSFERASE CLASS III"/>
    <property type="match status" value="1"/>
</dbReference>
<reference evidence="6 7" key="1">
    <citation type="submission" date="2014-06" db="EMBL/GenBank/DDBJ databases">
        <title>Draft genome sequence of Paenibacillus sp. MSt1.</title>
        <authorList>
            <person name="Aw Y.K."/>
            <person name="Ong K.S."/>
            <person name="Gan H.M."/>
            <person name="Lee S.M."/>
        </authorList>
    </citation>
    <scope>NUCLEOTIDE SEQUENCE [LARGE SCALE GENOMIC DNA]</scope>
    <source>
        <strain evidence="6 7">MSt1</strain>
    </source>
</reference>
<feature type="modified residue" description="N6-(pyridoxal phosphate)lysine" evidence="5">
    <location>
        <position position="247"/>
    </location>
</feature>
<dbReference type="RefSeq" id="WP_036683001.1">
    <property type="nucleotide sequence ID" value="NZ_JNVM01000011.1"/>
</dbReference>
<dbReference type="CDD" id="cd00610">
    <property type="entry name" value="OAT_like"/>
    <property type="match status" value="1"/>
</dbReference>
<dbReference type="GO" id="GO:0003992">
    <property type="term" value="F:N2-acetyl-L-ornithine:2-oxoglutarate 5-aminotransferase activity"/>
    <property type="evidence" value="ECO:0007669"/>
    <property type="project" value="UniProtKB-UniRule"/>
</dbReference>
<dbReference type="eggNOG" id="COG4992">
    <property type="taxonomic scope" value="Bacteria"/>
</dbReference>
<keyword evidence="4 5" id="KW-0663">Pyridoxal phosphate</keyword>
<dbReference type="NCBIfam" id="NF002325">
    <property type="entry name" value="PRK01278.1"/>
    <property type="match status" value="1"/>
</dbReference>
<feature type="binding site" evidence="5">
    <location>
        <begin position="218"/>
        <end position="221"/>
    </location>
    <ligand>
        <name>pyridoxal 5'-phosphate</name>
        <dbReference type="ChEBI" id="CHEBI:597326"/>
    </ligand>
</feature>
<dbReference type="UniPathway" id="UPA00068">
    <property type="reaction ID" value="UER00109"/>
</dbReference>
<comment type="pathway">
    <text evidence="5">Amino-acid biosynthesis; L-arginine biosynthesis; N(2)-acetyl-L-ornithine from L-glutamate: step 4/4.</text>
</comment>
<sequence length="396" mass="42606">MGEAQSALFPNYARYPFTFVKGDGSRLWDEHGKEYLDLMCGLAVTNLGHAPKQVTERLKEQVDTLWHTSNLFYIPNQEKLAQLLVDNSCADAVFFCNSGAEANEAAIKLARRYFNKVLGQPQRYEIITFDMSFHGRTLATLTATGQDKVKEGFAPLPEGFVYAPYNDADALERLIGDRTCAIMLELVQGEGGVNPADTAFVKRVAELCKQHGLLLILDEIQTGMGRTGKLFAYEHYGIEPDLFTLAKGLGSGMPIGALLGKAKLREAFTAGSHGSTFGGNYLSTAAGIATVETMLAEKLPERAAELGSYIMSELQTKLADNPLVGQIRGLGLLIGIGLTVPAAELISEIHGQGVLVVSAGPNVIRLAPSLLISKEDLDRGLETICSVLAKKAAAAV</sequence>
<dbReference type="InterPro" id="IPR004636">
    <property type="entry name" value="AcOrn/SuccOrn_fam"/>
</dbReference>
<dbReference type="InterPro" id="IPR015424">
    <property type="entry name" value="PyrdxlP-dep_Trfase"/>
</dbReference>
<dbReference type="PANTHER" id="PTHR11986:SF79">
    <property type="entry name" value="ACETYLORNITHINE AMINOTRANSFERASE, MITOCHONDRIAL"/>
    <property type="match status" value="1"/>
</dbReference>
<feature type="binding site" evidence="5">
    <location>
        <position position="133"/>
    </location>
    <ligand>
        <name>pyridoxal 5'-phosphate</name>
        <dbReference type="ChEBI" id="CHEBI:597326"/>
    </ligand>
</feature>
<evidence type="ECO:0000256" key="2">
    <source>
        <dbReference type="ARBA" id="ARBA00022605"/>
    </source>
</evidence>
<dbReference type="InterPro" id="IPR015421">
    <property type="entry name" value="PyrdxlP-dep_Trfase_major"/>
</dbReference>